<organism evidence="10 11">
    <name type="scientific">Butyrivibrio fibrisolvens DSM 3071</name>
    <dbReference type="NCBI Taxonomy" id="1121131"/>
    <lineage>
        <taxon>Bacteria</taxon>
        <taxon>Bacillati</taxon>
        <taxon>Bacillota</taxon>
        <taxon>Clostridia</taxon>
        <taxon>Lachnospirales</taxon>
        <taxon>Lachnospiraceae</taxon>
        <taxon>Butyrivibrio</taxon>
    </lineage>
</organism>
<feature type="domain" description="Acyl-CoA dehydrogenase/oxidase N-terminal" evidence="9">
    <location>
        <begin position="7"/>
        <end position="118"/>
    </location>
</feature>
<dbReference type="STRING" id="1121131.SAMN02745229_03520"/>
<keyword evidence="4 6" id="KW-0274">FAD</keyword>
<evidence type="ECO:0000259" key="8">
    <source>
        <dbReference type="Pfam" id="PF02770"/>
    </source>
</evidence>
<dbReference type="Gene3D" id="1.20.140.10">
    <property type="entry name" value="Butyryl-CoA Dehydrogenase, subunit A, domain 3"/>
    <property type="match status" value="1"/>
</dbReference>
<dbReference type="Pfam" id="PF02770">
    <property type="entry name" value="Acyl-CoA_dh_M"/>
    <property type="match status" value="1"/>
</dbReference>
<dbReference type="AlphaFoldDB" id="A0A1M6DH61"/>
<dbReference type="RefSeq" id="WP_073389705.1">
    <property type="nucleotide sequence ID" value="NZ_FQXK01000038.1"/>
</dbReference>
<dbReference type="InterPro" id="IPR036250">
    <property type="entry name" value="AcylCo_DH-like_C"/>
</dbReference>
<dbReference type="FunFam" id="2.40.110.10:FF:000001">
    <property type="entry name" value="Acyl-CoA dehydrogenase, mitochondrial"/>
    <property type="match status" value="1"/>
</dbReference>
<dbReference type="InterPro" id="IPR009100">
    <property type="entry name" value="AcylCoA_DH/oxidase_NM_dom_sf"/>
</dbReference>
<evidence type="ECO:0000256" key="1">
    <source>
        <dbReference type="ARBA" id="ARBA00001974"/>
    </source>
</evidence>
<dbReference type="FunFam" id="1.20.140.10:FF:000004">
    <property type="entry name" value="Acyl-CoA dehydrogenase FadE25"/>
    <property type="match status" value="1"/>
</dbReference>
<keyword evidence="3 6" id="KW-0285">Flavoprotein</keyword>
<gene>
    <name evidence="10" type="ORF">SAMN02745229_03520</name>
</gene>
<dbReference type="InterPro" id="IPR009075">
    <property type="entry name" value="AcylCo_DH/oxidase_C"/>
</dbReference>
<name>A0A1M6DH61_BUTFI</name>
<dbReference type="InterPro" id="IPR013786">
    <property type="entry name" value="AcylCoA_DH/ox_N"/>
</dbReference>
<dbReference type="SUPFAM" id="SSF47203">
    <property type="entry name" value="Acyl-CoA dehydrogenase C-terminal domain-like"/>
    <property type="match status" value="1"/>
</dbReference>
<dbReference type="EMBL" id="FQXK01000038">
    <property type="protein sequence ID" value="SHI72338.1"/>
    <property type="molecule type" value="Genomic_DNA"/>
</dbReference>
<evidence type="ECO:0000256" key="6">
    <source>
        <dbReference type="RuleBase" id="RU362125"/>
    </source>
</evidence>
<dbReference type="GO" id="GO:0050660">
    <property type="term" value="F:flavin adenine dinucleotide binding"/>
    <property type="evidence" value="ECO:0007669"/>
    <property type="project" value="InterPro"/>
</dbReference>
<comment type="similarity">
    <text evidence="2 6">Belongs to the acyl-CoA dehydrogenase family.</text>
</comment>
<evidence type="ECO:0000256" key="5">
    <source>
        <dbReference type="ARBA" id="ARBA00023002"/>
    </source>
</evidence>
<dbReference type="Pfam" id="PF00441">
    <property type="entry name" value="Acyl-CoA_dh_1"/>
    <property type="match status" value="1"/>
</dbReference>
<proteinExistence type="inferred from homology"/>
<comment type="cofactor">
    <cofactor evidence="1 6">
        <name>FAD</name>
        <dbReference type="ChEBI" id="CHEBI:57692"/>
    </cofactor>
</comment>
<evidence type="ECO:0000259" key="9">
    <source>
        <dbReference type="Pfam" id="PF02771"/>
    </source>
</evidence>
<dbReference type="PANTHER" id="PTHR43884:SF12">
    <property type="entry name" value="ISOVALERYL-COA DEHYDROGENASE, MITOCHONDRIAL-RELATED"/>
    <property type="match status" value="1"/>
</dbReference>
<dbReference type="InterPro" id="IPR046373">
    <property type="entry name" value="Acyl-CoA_Oxase/DH_mid-dom_sf"/>
</dbReference>
<accession>A0A1M6DH61</accession>
<evidence type="ECO:0000313" key="10">
    <source>
        <dbReference type="EMBL" id="SHI72338.1"/>
    </source>
</evidence>
<evidence type="ECO:0000256" key="2">
    <source>
        <dbReference type="ARBA" id="ARBA00009347"/>
    </source>
</evidence>
<dbReference type="InterPro" id="IPR006089">
    <property type="entry name" value="Acyl-CoA_DH_CS"/>
</dbReference>
<dbReference type="PROSITE" id="PS00073">
    <property type="entry name" value="ACYL_COA_DH_2"/>
    <property type="match status" value="1"/>
</dbReference>
<evidence type="ECO:0000313" key="11">
    <source>
        <dbReference type="Proteomes" id="UP000184278"/>
    </source>
</evidence>
<evidence type="ECO:0000259" key="7">
    <source>
        <dbReference type="Pfam" id="PF00441"/>
    </source>
</evidence>
<dbReference type="PROSITE" id="PS00072">
    <property type="entry name" value="ACYL_COA_DH_1"/>
    <property type="match status" value="1"/>
</dbReference>
<dbReference type="InterPro" id="IPR037069">
    <property type="entry name" value="AcylCoA_DH/ox_N_sf"/>
</dbReference>
<feature type="domain" description="Acyl-CoA dehydrogenase/oxidase C-terminal" evidence="7">
    <location>
        <begin position="236"/>
        <end position="383"/>
    </location>
</feature>
<dbReference type="Pfam" id="PF02771">
    <property type="entry name" value="Acyl-CoA_dh_N"/>
    <property type="match status" value="1"/>
</dbReference>
<dbReference type="CDD" id="cd01158">
    <property type="entry name" value="SCAD_SBCAD"/>
    <property type="match status" value="1"/>
</dbReference>
<dbReference type="GO" id="GO:0003995">
    <property type="term" value="F:acyl-CoA dehydrogenase activity"/>
    <property type="evidence" value="ECO:0007669"/>
    <property type="project" value="InterPro"/>
</dbReference>
<dbReference type="FunFam" id="1.10.540.10:FF:000002">
    <property type="entry name" value="Acyl-CoA dehydrogenase FadE19"/>
    <property type="match status" value="1"/>
</dbReference>
<dbReference type="InterPro" id="IPR006091">
    <property type="entry name" value="Acyl-CoA_Oxase/DH_mid-dom"/>
</dbReference>
<reference evidence="11" key="1">
    <citation type="submission" date="2016-11" db="EMBL/GenBank/DDBJ databases">
        <authorList>
            <person name="Varghese N."/>
            <person name="Submissions S."/>
        </authorList>
    </citation>
    <scope>NUCLEOTIDE SEQUENCE [LARGE SCALE GENOMIC DNA]</scope>
    <source>
        <strain evidence="11">DSM 3071</strain>
    </source>
</reference>
<dbReference type="PANTHER" id="PTHR43884">
    <property type="entry name" value="ACYL-COA DEHYDROGENASE"/>
    <property type="match status" value="1"/>
</dbReference>
<sequence length="386" mass="42367">MDFQLDQKHEMARSLFREFAEKEVKPLAIETDETEVFPRETVTKMGKSGFLGIPVPKEYGGQGCDPLTYVMCVEELAKVCGTTSVIVSAHTSLCVDPILTYGTEEQKQKYVPDLASGKKLGAFGLTEPGAGTDAQGVQTKAVLSEDGKTWTLNGSKCFITNGKEADVYIIIAYTDIVEDKKGRKQKKFTAFIVEKDTPGFTFGTKEHKMGIRGSATYELIFQDCVIPAENQLGARGKGFPIAMHTLDGGRIGIAAQALGLAEGALERTIAYVKERKQFGRSIAQFQNTQFQLANLATEVEAAQLLVYKAAEAKRTQDRYSVEAAKAKLFAAETAMDVTTKCVQLLGGYGYIREYEVERMMRDAKITEIYEGTSEVQRMVISGSLLA</sequence>
<feature type="domain" description="Acyl-CoA oxidase/dehydrogenase middle" evidence="8">
    <location>
        <begin position="122"/>
        <end position="224"/>
    </location>
</feature>
<keyword evidence="11" id="KW-1185">Reference proteome</keyword>
<dbReference type="Proteomes" id="UP000184278">
    <property type="component" value="Unassembled WGS sequence"/>
</dbReference>
<keyword evidence="5 6" id="KW-0560">Oxidoreductase</keyword>
<evidence type="ECO:0000256" key="4">
    <source>
        <dbReference type="ARBA" id="ARBA00022827"/>
    </source>
</evidence>
<protein>
    <submittedName>
        <fullName evidence="10">Butyryl-CoA dehydrogenase</fullName>
    </submittedName>
</protein>
<dbReference type="PIRSF" id="PIRSF016578">
    <property type="entry name" value="HsaA"/>
    <property type="match status" value="1"/>
</dbReference>
<dbReference type="SUPFAM" id="SSF56645">
    <property type="entry name" value="Acyl-CoA dehydrogenase NM domain-like"/>
    <property type="match status" value="1"/>
</dbReference>
<evidence type="ECO:0000256" key="3">
    <source>
        <dbReference type="ARBA" id="ARBA00022630"/>
    </source>
</evidence>
<dbReference type="OrthoDB" id="9802447at2"/>
<dbReference type="Gene3D" id="1.10.540.10">
    <property type="entry name" value="Acyl-CoA dehydrogenase/oxidase, N-terminal domain"/>
    <property type="match status" value="1"/>
</dbReference>
<dbReference type="Gene3D" id="2.40.110.10">
    <property type="entry name" value="Butyryl-CoA Dehydrogenase, subunit A, domain 2"/>
    <property type="match status" value="1"/>
</dbReference>
<dbReference type="GeneID" id="89508526"/>